<dbReference type="InterPro" id="IPR027304">
    <property type="entry name" value="Trigger_fact/SurA_dom_sf"/>
</dbReference>
<evidence type="ECO:0000313" key="2">
    <source>
        <dbReference type="EMBL" id="KRO01965.1"/>
    </source>
</evidence>
<keyword evidence="3" id="KW-1185">Reference proteome</keyword>
<proteinExistence type="predicted"/>
<evidence type="ECO:0000313" key="3">
    <source>
        <dbReference type="Proteomes" id="UP000051927"/>
    </source>
</evidence>
<name>A0ABR5Q076_9ACTN</name>
<feature type="transmembrane region" description="Helical" evidence="1">
    <location>
        <begin position="21"/>
        <end position="45"/>
    </location>
</feature>
<protein>
    <submittedName>
        <fullName evidence="2">Uncharacterized protein</fullName>
    </submittedName>
</protein>
<accession>A0ABR5Q076</accession>
<dbReference type="Proteomes" id="UP000051927">
    <property type="component" value="Unassembled WGS sequence"/>
</dbReference>
<reference evidence="2 3" key="1">
    <citation type="journal article" date="2015" name="Genome Announc.">
        <title>Expanding the biotechnology potential of lactobacilli through comparative genomics of 213 strains and associated genera.</title>
        <authorList>
            <person name="Sun Z."/>
            <person name="Harris H.M."/>
            <person name="McCann A."/>
            <person name="Guo C."/>
            <person name="Argimon S."/>
            <person name="Zhang W."/>
            <person name="Yang X."/>
            <person name="Jeffery I.B."/>
            <person name="Cooney J.C."/>
            <person name="Kagawa T.F."/>
            <person name="Liu W."/>
            <person name="Song Y."/>
            <person name="Salvetti E."/>
            <person name="Wrobel A."/>
            <person name="Rasinkangas P."/>
            <person name="Parkhill J."/>
            <person name="Rea M.C."/>
            <person name="O'Sullivan O."/>
            <person name="Ritari J."/>
            <person name="Douillard F.P."/>
            <person name="Paul Ross R."/>
            <person name="Yang R."/>
            <person name="Briner A.E."/>
            <person name="Felis G.E."/>
            <person name="de Vos W.M."/>
            <person name="Barrangou R."/>
            <person name="Klaenhammer T.R."/>
            <person name="Caufield P.W."/>
            <person name="Cui Y."/>
            <person name="Zhang H."/>
            <person name="O'Toole P.W."/>
        </authorList>
    </citation>
    <scope>NUCLEOTIDE SEQUENCE [LARGE SCALE GENOMIC DNA]</scope>
    <source>
        <strain evidence="2 3">DSM 7090</strain>
    </source>
</reference>
<gene>
    <name evidence="2" type="ORF">IV60_GL001214</name>
</gene>
<dbReference type="SUPFAM" id="SSF109998">
    <property type="entry name" value="Triger factor/SurA peptide-binding domain-like"/>
    <property type="match status" value="1"/>
</dbReference>
<keyword evidence="1" id="KW-0472">Membrane</keyword>
<evidence type="ECO:0000256" key="1">
    <source>
        <dbReference type="SAM" id="Phobius"/>
    </source>
</evidence>
<organism evidence="2 3">
    <name type="scientific">Lancefieldella rimae</name>
    <dbReference type="NCBI Taxonomy" id="1383"/>
    <lineage>
        <taxon>Bacteria</taxon>
        <taxon>Bacillati</taxon>
        <taxon>Actinomycetota</taxon>
        <taxon>Coriobacteriia</taxon>
        <taxon>Coriobacteriales</taxon>
        <taxon>Atopobiaceae</taxon>
        <taxon>Lancefieldella</taxon>
    </lineage>
</organism>
<keyword evidence="1" id="KW-1133">Transmembrane helix</keyword>
<dbReference type="EMBL" id="JQCP01000003">
    <property type="protein sequence ID" value="KRO01965.1"/>
    <property type="molecule type" value="Genomic_DNA"/>
</dbReference>
<sequence>MKYALYEYERFVMPNVDVKHMNIKIVLPVAIVVALVIGVVIGHFLPIPGGAGSTSVLGKTAVSEAELDSPIGSYTVDGKTENITARQVLDSSTGVDGAKQKDGTYTLPSMDKTFAYARNQVILKGAEAAGFSASDDEISEYAKKNLQTDDYEAIGKQYGFSADATKELLRQAVVIQKYRESVITTKLPAAPTMPTAPSDGKQDTANADYAKYIIDLAGDEWSADKNTWASTDGPYYKALNSYSISNDSATYEAALEAYKVAGSNYKQVAAQATAEWRDAANKLLEKSSVSIYSLAL</sequence>
<comment type="caution">
    <text evidence="2">The sequence shown here is derived from an EMBL/GenBank/DDBJ whole genome shotgun (WGS) entry which is preliminary data.</text>
</comment>
<keyword evidence="1" id="KW-0812">Transmembrane</keyword>